<feature type="compositionally biased region" description="Polar residues" evidence="1">
    <location>
        <begin position="27"/>
        <end position="42"/>
    </location>
</feature>
<evidence type="ECO:0000256" key="1">
    <source>
        <dbReference type="SAM" id="MobiDB-lite"/>
    </source>
</evidence>
<organism evidence="2 3">
    <name type="scientific">Cryptolaemus montrouzieri</name>
    <dbReference type="NCBI Taxonomy" id="559131"/>
    <lineage>
        <taxon>Eukaryota</taxon>
        <taxon>Metazoa</taxon>
        <taxon>Ecdysozoa</taxon>
        <taxon>Arthropoda</taxon>
        <taxon>Hexapoda</taxon>
        <taxon>Insecta</taxon>
        <taxon>Pterygota</taxon>
        <taxon>Neoptera</taxon>
        <taxon>Endopterygota</taxon>
        <taxon>Coleoptera</taxon>
        <taxon>Polyphaga</taxon>
        <taxon>Cucujiformia</taxon>
        <taxon>Coccinelloidea</taxon>
        <taxon>Coccinellidae</taxon>
        <taxon>Scymninae</taxon>
        <taxon>Scymnini</taxon>
        <taxon>Cryptolaemus</taxon>
    </lineage>
</organism>
<protein>
    <submittedName>
        <fullName evidence="2">Uncharacterized protein</fullName>
    </submittedName>
</protein>
<reference evidence="2 3" key="1">
    <citation type="journal article" date="2021" name="BMC Biol.">
        <title>Horizontally acquired antibacterial genes associated with adaptive radiation of ladybird beetles.</title>
        <authorList>
            <person name="Li H.S."/>
            <person name="Tang X.F."/>
            <person name="Huang Y.H."/>
            <person name="Xu Z.Y."/>
            <person name="Chen M.L."/>
            <person name="Du X.Y."/>
            <person name="Qiu B.Y."/>
            <person name="Chen P.T."/>
            <person name="Zhang W."/>
            <person name="Slipinski A."/>
            <person name="Escalona H.E."/>
            <person name="Waterhouse R.M."/>
            <person name="Zwick A."/>
            <person name="Pang H."/>
        </authorList>
    </citation>
    <scope>NUCLEOTIDE SEQUENCE [LARGE SCALE GENOMIC DNA]</scope>
    <source>
        <strain evidence="2">SYSU2018</strain>
    </source>
</reference>
<comment type="caution">
    <text evidence="2">The sequence shown here is derived from an EMBL/GenBank/DDBJ whole genome shotgun (WGS) entry which is preliminary data.</text>
</comment>
<name>A0ABD2N390_9CUCU</name>
<dbReference type="Proteomes" id="UP001516400">
    <property type="component" value="Unassembled WGS sequence"/>
</dbReference>
<keyword evidence="3" id="KW-1185">Reference proteome</keyword>
<feature type="region of interest" description="Disordered" evidence="1">
    <location>
        <begin position="1"/>
        <end position="46"/>
    </location>
</feature>
<gene>
    <name evidence="2" type="ORF">HHI36_014607</name>
</gene>
<dbReference type="EMBL" id="JABFTP020000062">
    <property type="protein sequence ID" value="KAL3273153.1"/>
    <property type="molecule type" value="Genomic_DNA"/>
</dbReference>
<dbReference type="AlphaFoldDB" id="A0ABD2N390"/>
<proteinExistence type="predicted"/>
<evidence type="ECO:0000313" key="3">
    <source>
        <dbReference type="Proteomes" id="UP001516400"/>
    </source>
</evidence>
<accession>A0ABD2N390</accession>
<evidence type="ECO:0000313" key="2">
    <source>
        <dbReference type="EMBL" id="KAL3273153.1"/>
    </source>
</evidence>
<sequence>MIKANNKAELNILHHAQGSPQPDEESSTASENSNYETKNESSAPDCESVWVSNYKRHLIEYRAMDPNRRPRLPKIAYKQGLNVSLKEANEAICDDLTEQTDLEEIYLRMYCAASTTIEQSGMKINTEAKFYSSKTEIPAWLQ</sequence>